<feature type="region of interest" description="Disordered" evidence="1">
    <location>
        <begin position="47"/>
        <end position="68"/>
    </location>
</feature>
<proteinExistence type="predicted"/>
<name>A0ABD1M3M4_9FABA</name>
<dbReference type="Gene3D" id="2.60.40.150">
    <property type="entry name" value="C2 domain"/>
    <property type="match status" value="1"/>
</dbReference>
<dbReference type="PANTHER" id="PTHR32246:SF17">
    <property type="entry name" value="BON1-ASSOCIATED PROTEIN 2"/>
    <property type="match status" value="1"/>
</dbReference>
<gene>
    <name evidence="3" type="ORF">Fmac_017986</name>
</gene>
<dbReference type="PANTHER" id="PTHR32246">
    <property type="entry name" value="INGRESSION PROTEIN FIC1"/>
    <property type="match status" value="1"/>
</dbReference>
<dbReference type="PROSITE" id="PS50004">
    <property type="entry name" value="C2"/>
    <property type="match status" value="1"/>
</dbReference>
<dbReference type="EMBL" id="JBGMDY010000006">
    <property type="protein sequence ID" value="KAL2330405.1"/>
    <property type="molecule type" value="Genomic_DNA"/>
</dbReference>
<organism evidence="3 4">
    <name type="scientific">Flemingia macrophylla</name>
    <dbReference type="NCBI Taxonomy" id="520843"/>
    <lineage>
        <taxon>Eukaryota</taxon>
        <taxon>Viridiplantae</taxon>
        <taxon>Streptophyta</taxon>
        <taxon>Embryophyta</taxon>
        <taxon>Tracheophyta</taxon>
        <taxon>Spermatophyta</taxon>
        <taxon>Magnoliopsida</taxon>
        <taxon>eudicotyledons</taxon>
        <taxon>Gunneridae</taxon>
        <taxon>Pentapetalae</taxon>
        <taxon>rosids</taxon>
        <taxon>fabids</taxon>
        <taxon>Fabales</taxon>
        <taxon>Fabaceae</taxon>
        <taxon>Papilionoideae</taxon>
        <taxon>50 kb inversion clade</taxon>
        <taxon>NPAAA clade</taxon>
        <taxon>indigoferoid/millettioid clade</taxon>
        <taxon>Phaseoleae</taxon>
        <taxon>Flemingia</taxon>
    </lineage>
</organism>
<protein>
    <recommendedName>
        <fullName evidence="2">C2 domain-containing protein</fullName>
    </recommendedName>
</protein>
<dbReference type="Proteomes" id="UP001603857">
    <property type="component" value="Unassembled WGS sequence"/>
</dbReference>
<dbReference type="Pfam" id="PF00168">
    <property type="entry name" value="C2"/>
    <property type="match status" value="1"/>
</dbReference>
<reference evidence="3 4" key="1">
    <citation type="submission" date="2024-08" db="EMBL/GenBank/DDBJ databases">
        <title>Insights into the chromosomal genome structure of Flemingia macrophylla.</title>
        <authorList>
            <person name="Ding Y."/>
            <person name="Zhao Y."/>
            <person name="Bi W."/>
            <person name="Wu M."/>
            <person name="Zhao G."/>
            <person name="Gong Y."/>
            <person name="Li W."/>
            <person name="Zhang P."/>
        </authorList>
    </citation>
    <scope>NUCLEOTIDE SEQUENCE [LARGE SCALE GENOMIC DNA]</scope>
    <source>
        <strain evidence="3">DYQJB</strain>
        <tissue evidence="3">Leaf</tissue>
    </source>
</reference>
<feature type="domain" description="C2" evidence="2">
    <location>
        <begin position="1"/>
        <end position="127"/>
    </location>
</feature>
<dbReference type="AlphaFoldDB" id="A0ABD1M3M4"/>
<dbReference type="InterPro" id="IPR000008">
    <property type="entry name" value="C2_dom"/>
</dbReference>
<evidence type="ECO:0000313" key="3">
    <source>
        <dbReference type="EMBL" id="KAL2330405.1"/>
    </source>
</evidence>
<sequence>MESRKSATMEITIMSAENLCMNGRRIRKDAYVVAHTQSCTKLFTTRTVTQEQERGSNSNSNNNNPSWNEKFMVSDGAKWVTLEVQCKTWFGVRSVGAARVAVDDFLGGFAAADRVQFLSYRLWDEKGRRNGVINFLVRVVKAPLECDEKRTLVEIKKNLLGCGGGSSGVIVTGIPVFCSCPLDIPG</sequence>
<keyword evidence="4" id="KW-1185">Reference proteome</keyword>
<dbReference type="SUPFAM" id="SSF49562">
    <property type="entry name" value="C2 domain (Calcium/lipid-binding domain, CaLB)"/>
    <property type="match status" value="1"/>
</dbReference>
<accession>A0ABD1M3M4</accession>
<dbReference type="InterPro" id="IPR035892">
    <property type="entry name" value="C2_domain_sf"/>
</dbReference>
<evidence type="ECO:0000313" key="4">
    <source>
        <dbReference type="Proteomes" id="UP001603857"/>
    </source>
</evidence>
<evidence type="ECO:0000256" key="1">
    <source>
        <dbReference type="SAM" id="MobiDB-lite"/>
    </source>
</evidence>
<dbReference type="SMART" id="SM00239">
    <property type="entry name" value="C2"/>
    <property type="match status" value="1"/>
</dbReference>
<feature type="compositionally biased region" description="Low complexity" evidence="1">
    <location>
        <begin position="56"/>
        <end position="68"/>
    </location>
</feature>
<evidence type="ECO:0000259" key="2">
    <source>
        <dbReference type="PROSITE" id="PS50004"/>
    </source>
</evidence>
<comment type="caution">
    <text evidence="3">The sequence shown here is derived from an EMBL/GenBank/DDBJ whole genome shotgun (WGS) entry which is preliminary data.</text>
</comment>